<accession>A0A4R1SE35</accession>
<dbReference type="AlphaFoldDB" id="A0A4R1SE35"/>
<evidence type="ECO:0000313" key="5">
    <source>
        <dbReference type="Proteomes" id="UP000295008"/>
    </source>
</evidence>
<evidence type="ECO:0000256" key="2">
    <source>
        <dbReference type="ARBA" id="ARBA00022448"/>
    </source>
</evidence>
<dbReference type="SUPFAM" id="SSF159468">
    <property type="entry name" value="AtpF-like"/>
    <property type="match status" value="1"/>
</dbReference>
<gene>
    <name evidence="4" type="ORF">EDC14_1001217</name>
</gene>
<keyword evidence="2" id="KW-0813">Transport</keyword>
<dbReference type="Gene3D" id="3.40.50.10580">
    <property type="entry name" value="ATPase, V1 complex, subunit F"/>
    <property type="match status" value="1"/>
</dbReference>
<dbReference type="EMBL" id="SLUN01000001">
    <property type="protein sequence ID" value="TCL76932.1"/>
    <property type="molecule type" value="Genomic_DNA"/>
</dbReference>
<dbReference type="GO" id="GO:0046961">
    <property type="term" value="F:proton-transporting ATPase activity, rotational mechanism"/>
    <property type="evidence" value="ECO:0007669"/>
    <property type="project" value="InterPro"/>
</dbReference>
<dbReference type="RefSeq" id="WP_132012323.1">
    <property type="nucleotide sequence ID" value="NZ_SLUN01000001.1"/>
</dbReference>
<name>A0A4R1SE35_HYDET</name>
<keyword evidence="3" id="KW-0406">Ion transport</keyword>
<sequence length="111" mass="12195">MLTHKIAAMGEEDRILGFKALGIETFPVGERDDPAALLEKLMEENEYAIIFVAESLAERVEKTLIEHAGAPLPSVVYIPGSQGDQGYAMQRIRRIIERAVGADILSGKEVE</sequence>
<dbReference type="Pfam" id="PF01990">
    <property type="entry name" value="ATP-synt_F"/>
    <property type="match status" value="1"/>
</dbReference>
<proteinExistence type="inferred from homology"/>
<comment type="caution">
    <text evidence="4">The sequence shown here is derived from an EMBL/GenBank/DDBJ whole genome shotgun (WGS) entry which is preliminary data.</text>
</comment>
<reference evidence="4 5" key="1">
    <citation type="submission" date="2019-03" db="EMBL/GenBank/DDBJ databases">
        <title>Genomic Encyclopedia of Type Strains, Phase IV (KMG-IV): sequencing the most valuable type-strain genomes for metagenomic binning, comparative biology and taxonomic classification.</title>
        <authorList>
            <person name="Goeker M."/>
        </authorList>
    </citation>
    <scope>NUCLEOTIDE SEQUENCE [LARGE SCALE GENOMIC DNA]</scope>
    <source>
        <strain evidence="4 5">LX-B</strain>
    </source>
</reference>
<comment type="similarity">
    <text evidence="1">Belongs to the V-ATPase F subunit family.</text>
</comment>
<dbReference type="OrthoDB" id="5311at2"/>
<dbReference type="InterPro" id="IPR008218">
    <property type="entry name" value="ATPase_V1-cplx_f_g_su"/>
</dbReference>
<evidence type="ECO:0000256" key="3">
    <source>
        <dbReference type="ARBA" id="ARBA00023065"/>
    </source>
</evidence>
<protein>
    <submittedName>
        <fullName evidence="4">V/A-type H+-transporting ATPase subunit F</fullName>
    </submittedName>
</protein>
<organism evidence="4 5">
    <name type="scientific">Hydrogenispora ethanolica</name>
    <dbReference type="NCBI Taxonomy" id="1082276"/>
    <lineage>
        <taxon>Bacteria</taxon>
        <taxon>Bacillati</taxon>
        <taxon>Bacillota</taxon>
        <taxon>Hydrogenispora</taxon>
    </lineage>
</organism>
<keyword evidence="5" id="KW-1185">Reference proteome</keyword>
<dbReference type="Proteomes" id="UP000295008">
    <property type="component" value="Unassembled WGS sequence"/>
</dbReference>
<evidence type="ECO:0000256" key="1">
    <source>
        <dbReference type="ARBA" id="ARBA00010148"/>
    </source>
</evidence>
<dbReference type="InterPro" id="IPR036906">
    <property type="entry name" value="ATPase_V1_fsu_sf"/>
</dbReference>
<evidence type="ECO:0000313" key="4">
    <source>
        <dbReference type="EMBL" id="TCL76932.1"/>
    </source>
</evidence>